<dbReference type="EMBL" id="PDOD01000002">
    <property type="protein sequence ID" value="PYZ93649.1"/>
    <property type="molecule type" value="Genomic_DNA"/>
</dbReference>
<evidence type="ECO:0000256" key="2">
    <source>
        <dbReference type="SAM" id="Coils"/>
    </source>
</evidence>
<dbReference type="AlphaFoldDB" id="A0A323TFM5"/>
<gene>
    <name evidence="3" type="ORF">CR194_10850</name>
</gene>
<dbReference type="Proteomes" id="UP000248214">
    <property type="component" value="Unassembled WGS sequence"/>
</dbReference>
<dbReference type="InterPro" id="IPR007157">
    <property type="entry name" value="PspA_VIPP1"/>
</dbReference>
<dbReference type="PANTHER" id="PTHR31088">
    <property type="entry name" value="MEMBRANE-ASSOCIATED PROTEIN VIPP1, CHLOROPLASTIC"/>
    <property type="match status" value="1"/>
</dbReference>
<comment type="similarity">
    <text evidence="1">Belongs to the PspA/Vipp/IM30 family.</text>
</comment>
<name>A0A323TFM5_9BACI</name>
<feature type="coiled-coil region" evidence="2">
    <location>
        <begin position="190"/>
        <end position="217"/>
    </location>
</feature>
<accession>A0A323TFM5</accession>
<comment type="caution">
    <text evidence="3">The sequence shown here is derived from an EMBL/GenBank/DDBJ whole genome shotgun (WGS) entry which is preliminary data.</text>
</comment>
<protein>
    <submittedName>
        <fullName evidence="3">Modulator protein</fullName>
    </submittedName>
</protein>
<organism evidence="3 4">
    <name type="scientific">Salipaludibacillus keqinensis</name>
    <dbReference type="NCBI Taxonomy" id="2045207"/>
    <lineage>
        <taxon>Bacteria</taxon>
        <taxon>Bacillati</taxon>
        <taxon>Bacillota</taxon>
        <taxon>Bacilli</taxon>
        <taxon>Bacillales</taxon>
        <taxon>Bacillaceae</taxon>
    </lineage>
</organism>
<keyword evidence="4" id="KW-1185">Reference proteome</keyword>
<dbReference type="PANTHER" id="PTHR31088:SF6">
    <property type="entry name" value="PHAGE SHOCK PROTEIN A"/>
    <property type="match status" value="1"/>
</dbReference>
<keyword evidence="2" id="KW-0175">Coiled coil</keyword>
<feature type="coiled-coil region" evidence="2">
    <location>
        <begin position="66"/>
        <end position="145"/>
    </location>
</feature>
<proteinExistence type="inferred from homology"/>
<dbReference type="RefSeq" id="WP_110609681.1">
    <property type="nucleotide sequence ID" value="NZ_PDOD01000002.1"/>
</dbReference>
<evidence type="ECO:0000256" key="1">
    <source>
        <dbReference type="ARBA" id="ARBA00043985"/>
    </source>
</evidence>
<reference evidence="3 4" key="1">
    <citation type="submission" date="2017-10" db="EMBL/GenBank/DDBJ databases">
        <title>Bacillus sp. nov., a halophilic bacterium isolated from a Keqin Lake.</title>
        <authorList>
            <person name="Wang H."/>
        </authorList>
    </citation>
    <scope>NUCLEOTIDE SEQUENCE [LARGE SCALE GENOMIC DNA]</scope>
    <source>
        <strain evidence="3 4">KQ-12</strain>
    </source>
</reference>
<sequence>MSNIFTRMINAIESDLHQLLDKKEENNPISALNHYLRQSEKETEKVRTLIERQHRLKEEFTRERQLADEMAEKRKHQAEIAKKADELELAEYAEKEYQEYVQRAERLTYSQVEAMRQLESLEKKYEEMNHKLKDMRLKRMELMGRENVARARHQMSRLAPKQTDQASTRFTDMERYIEELEYKLDSDDYHYTLDSKIARLEKELNDHEKTSETETKMI</sequence>
<evidence type="ECO:0000313" key="3">
    <source>
        <dbReference type="EMBL" id="PYZ93649.1"/>
    </source>
</evidence>
<evidence type="ECO:0000313" key="4">
    <source>
        <dbReference type="Proteomes" id="UP000248214"/>
    </source>
</evidence>
<dbReference type="Pfam" id="PF04012">
    <property type="entry name" value="PspA_IM30"/>
    <property type="match status" value="1"/>
</dbReference>
<dbReference type="OrthoDB" id="2366053at2"/>